<evidence type="ECO:0000313" key="2">
    <source>
        <dbReference type="EMBL" id="TEA35584.1"/>
    </source>
</evidence>
<feature type="non-terminal residue" evidence="2">
    <location>
        <position position="1"/>
    </location>
</feature>
<accession>A0A484GIV0</accession>
<name>A0A484GIV0_SOUCH</name>
<feature type="region of interest" description="Disordered" evidence="1">
    <location>
        <begin position="52"/>
        <end position="76"/>
    </location>
</feature>
<evidence type="ECO:0000256" key="1">
    <source>
        <dbReference type="SAM" id="MobiDB-lite"/>
    </source>
</evidence>
<organism evidence="2 3">
    <name type="scientific">Sousa chinensis</name>
    <name type="common">Indo-pacific humpbacked dolphin</name>
    <name type="synonym">Steno chinensis</name>
    <dbReference type="NCBI Taxonomy" id="103600"/>
    <lineage>
        <taxon>Eukaryota</taxon>
        <taxon>Metazoa</taxon>
        <taxon>Chordata</taxon>
        <taxon>Craniata</taxon>
        <taxon>Vertebrata</taxon>
        <taxon>Euteleostomi</taxon>
        <taxon>Mammalia</taxon>
        <taxon>Eutheria</taxon>
        <taxon>Laurasiatheria</taxon>
        <taxon>Artiodactyla</taxon>
        <taxon>Whippomorpha</taxon>
        <taxon>Cetacea</taxon>
        <taxon>Odontoceti</taxon>
        <taxon>Delphinidae</taxon>
        <taxon>Sousa</taxon>
    </lineage>
</organism>
<comment type="caution">
    <text evidence="2">The sequence shown here is derived from an EMBL/GenBank/DDBJ whole genome shotgun (WGS) entry which is preliminary data.</text>
</comment>
<keyword evidence="3" id="KW-1185">Reference proteome</keyword>
<dbReference type="Proteomes" id="UP000295264">
    <property type="component" value="Unassembled WGS sequence"/>
</dbReference>
<evidence type="ECO:0000313" key="3">
    <source>
        <dbReference type="Proteomes" id="UP000295264"/>
    </source>
</evidence>
<sequence>LAPVSHDSRFSGLDFAELMGFSIMRRKAPEVTIGERDAEGEGMDEGRRVYEGGEEDTHHRHMVPKLSDGSHLWDKN</sequence>
<reference evidence="2 3" key="1">
    <citation type="journal article" date="2018" name="Genomics">
        <title>Molecular footprints of inshore aquatic adaptation in Indo-Pacific humpback dolphin (Sousa chinensis).</title>
        <authorList>
            <person name="Ming Y."/>
            <person name="Jian J."/>
            <person name="Yu F."/>
            <person name="Yu X."/>
            <person name="Wang J."/>
            <person name="Liu W."/>
        </authorList>
    </citation>
    <scope>NUCLEOTIDE SEQUENCE [LARGE SCALE GENOMIC DNA]</scope>
    <source>
        <strain evidence="2">MY-2018</strain>
        <tissue evidence="2">Skin</tissue>
    </source>
</reference>
<protein>
    <submittedName>
        <fullName evidence="2">Uncharacterized protein</fullName>
    </submittedName>
</protein>
<proteinExistence type="predicted"/>
<dbReference type="EMBL" id="QWLN02007251">
    <property type="protein sequence ID" value="TEA35584.1"/>
    <property type="molecule type" value="Genomic_DNA"/>
</dbReference>
<dbReference type="AlphaFoldDB" id="A0A484GIV0"/>
<gene>
    <name evidence="2" type="ORF">DBR06_SOUSAS21710007</name>
</gene>